<feature type="domain" description="DUF4143" evidence="2">
    <location>
        <begin position="228"/>
        <end position="392"/>
    </location>
</feature>
<evidence type="ECO:0000313" key="4">
    <source>
        <dbReference type="Proteomes" id="UP000189670"/>
    </source>
</evidence>
<dbReference type="PANTHER" id="PTHR33295">
    <property type="entry name" value="ATPASE"/>
    <property type="match status" value="1"/>
</dbReference>
<dbReference type="InterPro" id="IPR027417">
    <property type="entry name" value="P-loop_NTPase"/>
</dbReference>
<gene>
    <name evidence="3" type="ORF">OMM_04080</name>
</gene>
<reference evidence="4" key="1">
    <citation type="submission" date="2012-11" db="EMBL/GenBank/DDBJ databases">
        <authorList>
            <person name="Lucero-Rivera Y.E."/>
            <person name="Tovar-Ramirez D."/>
        </authorList>
    </citation>
    <scope>NUCLEOTIDE SEQUENCE [LARGE SCALE GENOMIC DNA]</scope>
    <source>
        <strain evidence="4">Araruama</strain>
    </source>
</reference>
<dbReference type="AlphaFoldDB" id="A0A1V1P331"/>
<feature type="domain" description="AAA" evidence="1">
    <location>
        <begin position="18"/>
        <end position="151"/>
    </location>
</feature>
<proteinExistence type="predicted"/>
<evidence type="ECO:0000259" key="1">
    <source>
        <dbReference type="Pfam" id="PF13173"/>
    </source>
</evidence>
<dbReference type="EMBL" id="ATBP01000706">
    <property type="protein sequence ID" value="ETR69214.1"/>
    <property type="molecule type" value="Genomic_DNA"/>
</dbReference>
<dbReference type="SUPFAM" id="SSF52540">
    <property type="entry name" value="P-loop containing nucleoside triphosphate hydrolases"/>
    <property type="match status" value="1"/>
</dbReference>
<evidence type="ECO:0000313" key="3">
    <source>
        <dbReference type="EMBL" id="ETR69214.1"/>
    </source>
</evidence>
<comment type="caution">
    <text evidence="3">The sequence shown here is derived from an EMBL/GenBank/DDBJ whole genome shotgun (WGS) entry which is preliminary data.</text>
</comment>
<dbReference type="InterPro" id="IPR025420">
    <property type="entry name" value="DUF4143"/>
</dbReference>
<dbReference type="Pfam" id="PF13173">
    <property type="entry name" value="AAA_14"/>
    <property type="match status" value="1"/>
</dbReference>
<sequence length="452" mass="51814">MKRTIYKKLLLWKQSQDKSPLIVKGARQVGKTFIIKRFGENEYSNCHVFNFEKDKQLAVIFEENLDPNRIVKELSLYSGKVIDTQHDFVFFDEIQECPNALTSLKYFCEDLPQLHLCCAGSLIGISLASESFPVGKVDFLTMYPMTFLEFLDARGDAMSLEIMNDLQFSKKQSHMAHKRLWDQLKIYYFTGGMPKVIDVYRQAYENNISKAILKTRSTQQALVESYFKDFAKHSGKINAMHIASVLEDVPMQLSKNMEGSVKRFRFKGVIPGKKSHTDLQGPIDWLEKAGLLIKVKICNRAEIPLESFCKNNIFKLYMFDIGLLGSMLDLPENRLLLQDFGIARGYFAENFVAQELVAGGLSKLHGWQSRNSEIEFILQMDDGIFPLEVKSGKRTQAKSLQQYVMRYSPEIAIKLSGNPLNINNQSRMRHYPLYMAGGLLSSNLLQKKNEMI</sequence>
<dbReference type="InterPro" id="IPR041682">
    <property type="entry name" value="AAA_14"/>
</dbReference>
<accession>A0A1V1P331</accession>
<organism evidence="3 4">
    <name type="scientific">Candidatus Magnetoglobus multicellularis str. Araruama</name>
    <dbReference type="NCBI Taxonomy" id="890399"/>
    <lineage>
        <taxon>Bacteria</taxon>
        <taxon>Pseudomonadati</taxon>
        <taxon>Thermodesulfobacteriota</taxon>
        <taxon>Desulfobacteria</taxon>
        <taxon>Desulfobacterales</taxon>
        <taxon>Desulfobacteraceae</taxon>
        <taxon>Candidatus Magnetoglobus</taxon>
    </lineage>
</organism>
<evidence type="ECO:0000259" key="2">
    <source>
        <dbReference type="Pfam" id="PF13635"/>
    </source>
</evidence>
<dbReference type="Pfam" id="PF13635">
    <property type="entry name" value="DUF4143"/>
    <property type="match status" value="1"/>
</dbReference>
<name>A0A1V1P331_9BACT</name>
<dbReference type="Proteomes" id="UP000189670">
    <property type="component" value="Unassembled WGS sequence"/>
</dbReference>
<dbReference type="PANTHER" id="PTHR33295:SF7">
    <property type="entry name" value="ATPASE"/>
    <property type="match status" value="1"/>
</dbReference>
<protein>
    <submittedName>
        <fullName evidence="3">ATPase</fullName>
    </submittedName>
</protein>